<evidence type="ECO:0000256" key="1">
    <source>
        <dbReference type="ARBA" id="ARBA00022490"/>
    </source>
</evidence>
<dbReference type="InterPro" id="IPR005863">
    <property type="entry name" value="UDP-N-AcMur_synth"/>
</dbReference>
<comment type="function">
    <text evidence="10">Involved in cell wall formation. Catalyzes the final step in the synthesis of UDP-N-acetylmuramoyl-pentapeptide, the precursor of murein.</text>
</comment>
<dbReference type="InterPro" id="IPR004101">
    <property type="entry name" value="Mur_ligase_C"/>
</dbReference>
<keyword evidence="3 10" id="KW-0132">Cell division</keyword>
<gene>
    <name evidence="13" type="ORF">DJ52_01130</name>
</gene>
<evidence type="ECO:0000256" key="9">
    <source>
        <dbReference type="ARBA" id="ARBA00023316"/>
    </source>
</evidence>
<keyword evidence="9 10" id="KW-0961">Cell wall biogenesis/degradation</keyword>
<keyword evidence="4" id="KW-0547">Nucleotide-binding</keyword>
<proteinExistence type="predicted"/>
<feature type="domain" description="Mur ligase C-terminal" evidence="11">
    <location>
        <begin position="316"/>
        <end position="435"/>
    </location>
</feature>
<dbReference type="SUPFAM" id="SSF53244">
    <property type="entry name" value="MurD-like peptide ligases, peptide-binding domain"/>
    <property type="match status" value="1"/>
</dbReference>
<evidence type="ECO:0000256" key="10">
    <source>
        <dbReference type="RuleBase" id="RU004136"/>
    </source>
</evidence>
<comment type="pathway">
    <text evidence="10">Cell wall biogenesis; peptidoglycan biosynthesis.</text>
</comment>
<keyword evidence="1" id="KW-0963">Cytoplasm</keyword>
<evidence type="ECO:0000256" key="7">
    <source>
        <dbReference type="ARBA" id="ARBA00022984"/>
    </source>
</evidence>
<keyword evidence="2 13" id="KW-0436">Ligase</keyword>
<dbReference type="EMBL" id="JJMJ01000020">
    <property type="protein sequence ID" value="PPS23070.1"/>
    <property type="molecule type" value="Genomic_DNA"/>
</dbReference>
<name>A0ABX5B7J9_9SPIR</name>
<accession>A0ABX5B7J9</accession>
<feature type="domain" description="Mur ligase central" evidence="12">
    <location>
        <begin position="117"/>
        <end position="293"/>
    </location>
</feature>
<keyword evidence="6 10" id="KW-0133">Cell shape</keyword>
<dbReference type="Pfam" id="PF08245">
    <property type="entry name" value="Mur_ligase_M"/>
    <property type="match status" value="1"/>
</dbReference>
<dbReference type="PANTHER" id="PTHR43024">
    <property type="entry name" value="UDP-N-ACETYLMURAMOYL-TRIPEPTIDE--D-ALANYL-D-ALANINE LIGASE"/>
    <property type="match status" value="1"/>
</dbReference>
<sequence length="451" mass="51232">MGKTSLKNIIKVSKELNSKYSKNIEELDIDKELEISTDSRDSFDSTKLFLAIKGDKFDGNKFALETYNKGCRYFILSDETINMPDNAKVFYTDDTILFFIKLAREYRRRFNIPIISVTGSCGKTTTKELTHLFLSTKYKALKTEGNFNNEIGVPKTMFNLDTSYEIAVIEAGMNHKNELLRISECIEANTVIINNVEPVHIAHLGSIENIAYAKAELFNHTKENANAVINKNTNCADILKKEAKRNNIKNIIEADIKEIVKKDDNSFEYKGIIFNHNLVGDFNLYNVLSALKAAEIYNIDLKKCADILLNYQSQKNRMQIINIKGCNIINDCYNSNPAALKNMLKYLSQRNESKKIAVIGDMLETETENSSYHKEIGNNINELKNIDTVIAVGEHSKDIYNIVNCEKYYFENAQSAIEKVKDFLKDNTAMLIKASLGMGFAVIIDSIKENK</sequence>
<evidence type="ECO:0000256" key="3">
    <source>
        <dbReference type="ARBA" id="ARBA00022618"/>
    </source>
</evidence>
<comment type="caution">
    <text evidence="13">The sequence shown here is derived from an EMBL/GenBank/DDBJ whole genome shotgun (WGS) entry which is preliminary data.</text>
</comment>
<dbReference type="Gene3D" id="3.40.1390.10">
    <property type="entry name" value="MurE/MurF, N-terminal domain"/>
    <property type="match status" value="1"/>
</dbReference>
<dbReference type="RefSeq" id="WP_104617860.1">
    <property type="nucleotide sequence ID" value="NZ_JAWLPZ010000003.1"/>
</dbReference>
<dbReference type="Proteomes" id="UP000238924">
    <property type="component" value="Unassembled WGS sequence"/>
</dbReference>
<dbReference type="NCBIfam" id="TIGR01143">
    <property type="entry name" value="murF"/>
    <property type="match status" value="1"/>
</dbReference>
<evidence type="ECO:0000259" key="11">
    <source>
        <dbReference type="Pfam" id="PF02875"/>
    </source>
</evidence>
<dbReference type="PANTHER" id="PTHR43024:SF1">
    <property type="entry name" value="UDP-N-ACETYLMURAMOYL-TRIPEPTIDE--D-ALANYL-D-ALANINE LIGASE"/>
    <property type="match status" value="1"/>
</dbReference>
<evidence type="ECO:0000256" key="8">
    <source>
        <dbReference type="ARBA" id="ARBA00023306"/>
    </source>
</evidence>
<organism evidence="13 14">
    <name type="scientific">Brachyspira murdochii</name>
    <dbReference type="NCBI Taxonomy" id="84378"/>
    <lineage>
        <taxon>Bacteria</taxon>
        <taxon>Pseudomonadati</taxon>
        <taxon>Spirochaetota</taxon>
        <taxon>Spirochaetia</taxon>
        <taxon>Brachyspirales</taxon>
        <taxon>Brachyspiraceae</taxon>
        <taxon>Brachyspira</taxon>
    </lineage>
</organism>
<comment type="catalytic activity">
    <reaction evidence="10">
        <text>D-alanyl-D-alanine + UDP-N-acetyl-alpha-D-muramoyl-L-alanyl-gamma-D-glutamyl-meso-2,6-diaminopimelate + ATP = UDP-N-acetyl-alpha-D-muramoyl-L-alanyl-gamma-D-glutamyl-meso-2,6-diaminopimeloyl-D-alanyl-D-alanine + ADP + phosphate + H(+)</text>
        <dbReference type="Rhea" id="RHEA:28374"/>
        <dbReference type="ChEBI" id="CHEBI:15378"/>
        <dbReference type="ChEBI" id="CHEBI:30616"/>
        <dbReference type="ChEBI" id="CHEBI:43474"/>
        <dbReference type="ChEBI" id="CHEBI:57822"/>
        <dbReference type="ChEBI" id="CHEBI:61386"/>
        <dbReference type="ChEBI" id="CHEBI:83905"/>
        <dbReference type="ChEBI" id="CHEBI:456216"/>
        <dbReference type="EC" id="6.3.2.10"/>
    </reaction>
</comment>
<dbReference type="Gene3D" id="3.90.190.20">
    <property type="entry name" value="Mur ligase, C-terminal domain"/>
    <property type="match status" value="1"/>
</dbReference>
<dbReference type="GO" id="GO:0016874">
    <property type="term" value="F:ligase activity"/>
    <property type="evidence" value="ECO:0007669"/>
    <property type="project" value="UniProtKB-KW"/>
</dbReference>
<dbReference type="Gene3D" id="3.40.1190.10">
    <property type="entry name" value="Mur-like, catalytic domain"/>
    <property type="match status" value="1"/>
</dbReference>
<evidence type="ECO:0000313" key="14">
    <source>
        <dbReference type="Proteomes" id="UP000238924"/>
    </source>
</evidence>
<dbReference type="EC" id="6.3.2.10" evidence="10"/>
<dbReference type="InterPro" id="IPR035911">
    <property type="entry name" value="MurE/MurF_N"/>
</dbReference>
<dbReference type="Pfam" id="PF02875">
    <property type="entry name" value="Mur_ligase_C"/>
    <property type="match status" value="1"/>
</dbReference>
<keyword evidence="7 10" id="KW-0573">Peptidoglycan synthesis</keyword>
<dbReference type="SUPFAM" id="SSF63418">
    <property type="entry name" value="MurE/MurF N-terminal domain"/>
    <property type="match status" value="1"/>
</dbReference>
<keyword evidence="14" id="KW-1185">Reference proteome</keyword>
<protein>
    <recommendedName>
        <fullName evidence="10">UDP-N-acetylmuramoyl-tripeptide--D-alanyl-D-alanine ligase</fullName>
        <ecNumber evidence="10">6.3.2.10</ecNumber>
    </recommendedName>
</protein>
<comment type="subcellular location">
    <subcellularLocation>
        <location evidence="10">Cytoplasm</location>
    </subcellularLocation>
</comment>
<evidence type="ECO:0000256" key="6">
    <source>
        <dbReference type="ARBA" id="ARBA00022960"/>
    </source>
</evidence>
<dbReference type="InterPro" id="IPR013221">
    <property type="entry name" value="Mur_ligase_cen"/>
</dbReference>
<evidence type="ECO:0000256" key="2">
    <source>
        <dbReference type="ARBA" id="ARBA00022598"/>
    </source>
</evidence>
<dbReference type="InterPro" id="IPR036565">
    <property type="entry name" value="Mur-like_cat_sf"/>
</dbReference>
<evidence type="ECO:0000313" key="13">
    <source>
        <dbReference type="EMBL" id="PPS23070.1"/>
    </source>
</evidence>
<evidence type="ECO:0000259" key="12">
    <source>
        <dbReference type="Pfam" id="PF08245"/>
    </source>
</evidence>
<reference evidence="13 14" key="1">
    <citation type="submission" date="2014-04" db="EMBL/GenBank/DDBJ databases">
        <title>Whole genome sequence of 'Brachyspira hampsonii' D13-03603F2.</title>
        <authorList>
            <person name="Patterson A.H."/>
            <person name="Chaban B."/>
            <person name="Fernando C."/>
            <person name="Harding J.C."/>
            <person name="Hill J.E."/>
        </authorList>
    </citation>
    <scope>NUCLEOTIDE SEQUENCE [LARGE SCALE GENOMIC DNA]</scope>
    <source>
        <strain evidence="13 14">D13-03603F2</strain>
    </source>
</reference>
<dbReference type="SUPFAM" id="SSF53623">
    <property type="entry name" value="MurD-like peptide ligases, catalytic domain"/>
    <property type="match status" value="1"/>
</dbReference>
<keyword evidence="8 10" id="KW-0131">Cell cycle</keyword>
<dbReference type="InterPro" id="IPR051046">
    <property type="entry name" value="MurCDEF_CellWall_CoF430Synth"/>
</dbReference>
<keyword evidence="5" id="KW-0067">ATP-binding</keyword>
<evidence type="ECO:0000256" key="5">
    <source>
        <dbReference type="ARBA" id="ARBA00022840"/>
    </source>
</evidence>
<dbReference type="InterPro" id="IPR036615">
    <property type="entry name" value="Mur_ligase_C_dom_sf"/>
</dbReference>
<evidence type="ECO:0000256" key="4">
    <source>
        <dbReference type="ARBA" id="ARBA00022741"/>
    </source>
</evidence>